<dbReference type="NCBIfam" id="TIGR01297">
    <property type="entry name" value="CDF"/>
    <property type="match status" value="1"/>
</dbReference>
<dbReference type="SUPFAM" id="SSF161111">
    <property type="entry name" value="Cation efflux protein transmembrane domain-like"/>
    <property type="match status" value="1"/>
</dbReference>
<keyword evidence="10" id="KW-1185">Reference proteome</keyword>
<keyword evidence="4 7" id="KW-0812">Transmembrane</keyword>
<evidence type="ECO:0000256" key="4">
    <source>
        <dbReference type="ARBA" id="ARBA00022692"/>
    </source>
</evidence>
<dbReference type="CDD" id="cd13132">
    <property type="entry name" value="MATE_eukaryotic"/>
    <property type="match status" value="1"/>
</dbReference>
<dbReference type="GO" id="GO:0008324">
    <property type="term" value="F:monoatomic cation transmembrane transporter activity"/>
    <property type="evidence" value="ECO:0007669"/>
    <property type="project" value="InterPro"/>
</dbReference>
<sequence>MVIRAMAGNTAITVLKFLAYLKTGSSAMLSEAIHSLVDTGNQGLLILGLRQASFQPDKKHQYGYGRAAYFWSLISALGIFWLGAGATVSHGVQCLLNPPTPDELVLSWEVWTVLGASFCIDGYVLSRAVRELQLTKPKDVSFFNHLRTIKDPFMMAVLLEDLAACTGVVIALGGIGASYVTGNPFWDSAASIGIGCLLGGVAVSLIRMNQRFLLGQSVDAEIEQGIKALLLSRPSIDNVYAVQSQWVGPSTFSFKAEVDFDGTYMAAQLLEIYKPVFLDTKDLKADLPLLLAWYAEDVTRLVEKEVQEVEAEIRAIYPEAAFIELEPDSKDTDMRALSNLASTQSNCEMVQITEASPLLPLVNSTEPEQSKELLKDELKQLLTLMYPVTITFFLEYAPGITTLLLVGHYHNPLDPSQNKLMLDAAAVAIMYLNLTGLTIGLGLASAMDTLGSQAFGAKKLQEIGVYFQTGLIVLGGVLVPITLINLNCSTILMWWRQPQDIALLAGEFDRIMLLGLPFLFLYELLKKVLQAQNIVLPMLYCAIFANLFNIIVGYILTYYTSMGYLGAAVGRTIGNISLPVSLIVYLMQNPSLISKCWPGWQFNRAYAQVGKFLVLGVSGLLMVLFEWWSFELLVLVAGLQENAAVAIGTNAILINVTSCTYMLYFGISTAANVRVGNALGSHDLNRSRVAAVCALAVAACIALVIASVMLLMRNHLAYLFTEDVDIALLASKVILTIAMYQVADAWNTTVQGILRGCGLQTTGAILNCIAYGVLGLPLGIFLDLYSQWNLVGLWSGMAVGICFAGFTGALVLFVSDWNDLMTKAEHRVELS</sequence>
<feature type="transmembrane region" description="Helical" evidence="7">
    <location>
        <begin position="381"/>
        <end position="405"/>
    </location>
</feature>
<dbReference type="STRING" id="74557.A0A1W0A8Z9"/>
<feature type="transmembrane region" description="Helical" evidence="7">
    <location>
        <begin position="425"/>
        <end position="444"/>
    </location>
</feature>
<evidence type="ECO:0000256" key="5">
    <source>
        <dbReference type="ARBA" id="ARBA00022989"/>
    </source>
</evidence>
<feature type="transmembrane region" description="Helical" evidence="7">
    <location>
        <begin position="68"/>
        <end position="88"/>
    </location>
</feature>
<name>A0A1W0A8Z9_9STRA</name>
<dbReference type="InterPro" id="IPR058533">
    <property type="entry name" value="Cation_efflux_TM"/>
</dbReference>
<dbReference type="PANTHER" id="PTHR13414">
    <property type="entry name" value="HUEL-CATION TRANSPORTER"/>
    <property type="match status" value="1"/>
</dbReference>
<feature type="transmembrane region" description="Helical" evidence="7">
    <location>
        <begin position="568"/>
        <end position="588"/>
    </location>
</feature>
<dbReference type="InterPro" id="IPR002524">
    <property type="entry name" value="Cation_efflux"/>
</dbReference>
<dbReference type="GO" id="GO:1990961">
    <property type="term" value="P:xenobiotic detoxification by transmembrane export across the plasma membrane"/>
    <property type="evidence" value="ECO:0007669"/>
    <property type="project" value="InterPro"/>
</dbReference>
<reference evidence="9 10" key="1">
    <citation type="journal article" date="2014" name="Genome Biol. Evol.">
        <title>The secreted proteins of Achlya hypogyna and Thraustotheca clavata identify the ancestral oomycete secretome and reveal gene acquisitions by horizontal gene transfer.</title>
        <authorList>
            <person name="Misner I."/>
            <person name="Blouin N."/>
            <person name="Leonard G."/>
            <person name="Richards T.A."/>
            <person name="Lane C.E."/>
        </authorList>
    </citation>
    <scope>NUCLEOTIDE SEQUENCE [LARGE SCALE GENOMIC DNA]</scope>
    <source>
        <strain evidence="9 10">ATCC 34112</strain>
    </source>
</reference>
<feature type="transmembrane region" description="Helical" evidence="7">
    <location>
        <begin position="609"/>
        <end position="630"/>
    </location>
</feature>
<comment type="subcellular location">
    <subcellularLocation>
        <location evidence="1">Membrane</location>
        <topology evidence="1">Multi-pass membrane protein</topology>
    </subcellularLocation>
</comment>
<feature type="transmembrane region" description="Helical" evidence="7">
    <location>
        <begin position="153"/>
        <end position="179"/>
    </location>
</feature>
<dbReference type="InterPro" id="IPR045069">
    <property type="entry name" value="MATE_euk"/>
</dbReference>
<dbReference type="Gene3D" id="1.20.1510.10">
    <property type="entry name" value="Cation efflux protein transmembrane domain"/>
    <property type="match status" value="1"/>
</dbReference>
<comment type="caution">
    <text evidence="9">The sequence shown here is derived from an EMBL/GenBank/DDBJ whole genome shotgun (WGS) entry which is preliminary data.</text>
</comment>
<gene>
    <name evidence="9" type="ORF">THRCLA_01290</name>
</gene>
<feature type="transmembrane region" description="Helical" evidence="7">
    <location>
        <begin position="642"/>
        <end position="667"/>
    </location>
</feature>
<feature type="transmembrane region" description="Helical" evidence="7">
    <location>
        <begin position="185"/>
        <end position="206"/>
    </location>
</feature>
<dbReference type="Pfam" id="PF01554">
    <property type="entry name" value="MatE"/>
    <property type="match status" value="2"/>
</dbReference>
<dbReference type="GO" id="GO:0006882">
    <property type="term" value="P:intracellular zinc ion homeostasis"/>
    <property type="evidence" value="ECO:0007669"/>
    <property type="project" value="TreeGrafter"/>
</dbReference>
<dbReference type="GO" id="GO:0005783">
    <property type="term" value="C:endoplasmic reticulum"/>
    <property type="evidence" value="ECO:0007669"/>
    <property type="project" value="TreeGrafter"/>
</dbReference>
<evidence type="ECO:0000313" key="9">
    <source>
        <dbReference type="EMBL" id="OQS06679.1"/>
    </source>
</evidence>
<dbReference type="Proteomes" id="UP000243217">
    <property type="component" value="Unassembled WGS sequence"/>
</dbReference>
<dbReference type="GO" id="GO:0015297">
    <property type="term" value="F:antiporter activity"/>
    <property type="evidence" value="ECO:0007669"/>
    <property type="project" value="InterPro"/>
</dbReference>
<dbReference type="GO" id="GO:0016020">
    <property type="term" value="C:membrane"/>
    <property type="evidence" value="ECO:0007669"/>
    <property type="project" value="UniProtKB-SubCell"/>
</dbReference>
<feature type="transmembrane region" description="Helical" evidence="7">
    <location>
        <begin position="534"/>
        <end position="556"/>
    </location>
</feature>
<dbReference type="InterPro" id="IPR002528">
    <property type="entry name" value="MATE_fam"/>
</dbReference>
<evidence type="ECO:0000256" key="1">
    <source>
        <dbReference type="ARBA" id="ARBA00004141"/>
    </source>
</evidence>
<evidence type="ECO:0000259" key="8">
    <source>
        <dbReference type="Pfam" id="PF01545"/>
    </source>
</evidence>
<evidence type="ECO:0000256" key="7">
    <source>
        <dbReference type="SAM" id="Phobius"/>
    </source>
</evidence>
<dbReference type="InterPro" id="IPR040177">
    <property type="entry name" value="SLC30A9"/>
</dbReference>
<dbReference type="OrthoDB" id="407410at2759"/>
<dbReference type="Pfam" id="PF01545">
    <property type="entry name" value="Cation_efflux"/>
    <property type="match status" value="1"/>
</dbReference>
<comment type="similarity">
    <text evidence="2">Belongs to the multi antimicrobial extrusion (MATE) (TC 2.A.66.1) family.</text>
</comment>
<feature type="domain" description="Cation efflux protein transmembrane" evidence="8">
    <location>
        <begin position="3"/>
        <end position="212"/>
    </location>
</feature>
<feature type="transmembrane region" description="Helical" evidence="7">
    <location>
        <begin position="764"/>
        <end position="785"/>
    </location>
</feature>
<dbReference type="PANTHER" id="PTHR13414:SF9">
    <property type="entry name" value="PROTON-COUPLED ZINC ANTIPORTER SLC30A9, MITOCHONDRIAL"/>
    <property type="match status" value="1"/>
</dbReference>
<dbReference type="GO" id="GO:0042910">
    <property type="term" value="F:xenobiotic transmembrane transporter activity"/>
    <property type="evidence" value="ECO:0007669"/>
    <property type="project" value="InterPro"/>
</dbReference>
<feature type="transmembrane region" description="Helical" evidence="7">
    <location>
        <begin position="724"/>
        <end position="743"/>
    </location>
</feature>
<feature type="transmembrane region" description="Helical" evidence="7">
    <location>
        <begin position="791"/>
        <end position="814"/>
    </location>
</feature>
<accession>A0A1W0A8Z9</accession>
<dbReference type="EMBL" id="JNBS01000317">
    <property type="protein sequence ID" value="OQS06679.1"/>
    <property type="molecule type" value="Genomic_DNA"/>
</dbReference>
<protein>
    <submittedName>
        <fullName evidence="9">Zinc transporter</fullName>
    </submittedName>
</protein>
<evidence type="ECO:0000256" key="6">
    <source>
        <dbReference type="ARBA" id="ARBA00023136"/>
    </source>
</evidence>
<feature type="transmembrane region" description="Helical" evidence="7">
    <location>
        <begin position="501"/>
        <end position="522"/>
    </location>
</feature>
<evidence type="ECO:0000256" key="3">
    <source>
        <dbReference type="ARBA" id="ARBA00022448"/>
    </source>
</evidence>
<evidence type="ECO:0000313" key="10">
    <source>
        <dbReference type="Proteomes" id="UP000243217"/>
    </source>
</evidence>
<feature type="transmembrane region" description="Helical" evidence="7">
    <location>
        <begin position="465"/>
        <end position="495"/>
    </location>
</feature>
<keyword evidence="6 7" id="KW-0472">Membrane</keyword>
<keyword evidence="5 7" id="KW-1133">Transmembrane helix</keyword>
<dbReference type="AlphaFoldDB" id="A0A1W0A8Z9"/>
<proteinExistence type="inferred from homology"/>
<evidence type="ECO:0000256" key="2">
    <source>
        <dbReference type="ARBA" id="ARBA00010199"/>
    </source>
</evidence>
<feature type="transmembrane region" description="Helical" evidence="7">
    <location>
        <begin position="108"/>
        <end position="126"/>
    </location>
</feature>
<dbReference type="InterPro" id="IPR027469">
    <property type="entry name" value="Cation_efflux_TMD_sf"/>
</dbReference>
<dbReference type="GO" id="GO:0006829">
    <property type="term" value="P:zinc ion transport"/>
    <property type="evidence" value="ECO:0007669"/>
    <property type="project" value="InterPro"/>
</dbReference>
<keyword evidence="3" id="KW-0813">Transport</keyword>
<feature type="transmembrane region" description="Helical" evidence="7">
    <location>
        <begin position="688"/>
        <end position="712"/>
    </location>
</feature>
<organism evidence="9 10">
    <name type="scientific">Thraustotheca clavata</name>
    <dbReference type="NCBI Taxonomy" id="74557"/>
    <lineage>
        <taxon>Eukaryota</taxon>
        <taxon>Sar</taxon>
        <taxon>Stramenopiles</taxon>
        <taxon>Oomycota</taxon>
        <taxon>Saprolegniomycetes</taxon>
        <taxon>Saprolegniales</taxon>
        <taxon>Achlyaceae</taxon>
        <taxon>Thraustotheca</taxon>
    </lineage>
</organism>
<dbReference type="NCBIfam" id="TIGR00797">
    <property type="entry name" value="matE"/>
    <property type="match status" value="1"/>
</dbReference>